<organism evidence="1 2">
    <name type="scientific">Leptospira hartskeerlii</name>
    <dbReference type="NCBI Taxonomy" id="2023177"/>
    <lineage>
        <taxon>Bacteria</taxon>
        <taxon>Pseudomonadati</taxon>
        <taxon>Spirochaetota</taxon>
        <taxon>Spirochaetia</taxon>
        <taxon>Leptospirales</taxon>
        <taxon>Leptospiraceae</taxon>
        <taxon>Leptospira</taxon>
    </lineage>
</organism>
<protein>
    <recommendedName>
        <fullName evidence="3">Lipoprotein</fullName>
    </recommendedName>
</protein>
<dbReference type="Proteomes" id="UP000232196">
    <property type="component" value="Unassembled WGS sequence"/>
</dbReference>
<keyword evidence="2" id="KW-1185">Reference proteome</keyword>
<accession>A0A2M9XB92</accession>
<gene>
    <name evidence="1" type="ORF">CH357_14990</name>
</gene>
<evidence type="ECO:0000313" key="1">
    <source>
        <dbReference type="EMBL" id="PJZ24879.1"/>
    </source>
</evidence>
<dbReference type="NCBIfam" id="NF047480">
    <property type="entry name" value="Lepto_Lp29"/>
    <property type="match status" value="1"/>
</dbReference>
<evidence type="ECO:0008006" key="3">
    <source>
        <dbReference type="Google" id="ProtNLM"/>
    </source>
</evidence>
<dbReference type="AlphaFoldDB" id="A0A2M9XB92"/>
<dbReference type="PROSITE" id="PS51257">
    <property type="entry name" value="PROKAR_LIPOPROTEIN"/>
    <property type="match status" value="1"/>
</dbReference>
<proteinExistence type="predicted"/>
<evidence type="ECO:0000313" key="2">
    <source>
        <dbReference type="Proteomes" id="UP000232196"/>
    </source>
</evidence>
<reference evidence="1 2" key="1">
    <citation type="submission" date="2017-07" db="EMBL/GenBank/DDBJ databases">
        <title>Leptospira spp. isolated from tropical soils.</title>
        <authorList>
            <person name="Thibeaux R."/>
            <person name="Iraola G."/>
            <person name="Ferres I."/>
            <person name="Bierque E."/>
            <person name="Girault D."/>
            <person name="Soupe-Gilbert M.-E."/>
            <person name="Picardeau M."/>
            <person name="Goarant C."/>
        </authorList>
    </citation>
    <scope>NUCLEOTIDE SEQUENCE [LARGE SCALE GENOMIC DNA]</scope>
    <source>
        <strain evidence="1 2">MCA1-C-A1</strain>
    </source>
</reference>
<name>A0A2M9XB92_9LEPT</name>
<dbReference type="EMBL" id="NPDN01000007">
    <property type="protein sequence ID" value="PJZ24879.1"/>
    <property type="molecule type" value="Genomic_DNA"/>
</dbReference>
<comment type="caution">
    <text evidence="1">The sequence shown here is derived from an EMBL/GenBank/DDBJ whole genome shotgun (WGS) entry which is preliminary data.</text>
</comment>
<sequence>MYLLAKYKIVRVCSCLLILTGCYSYFSVEQTNLRFPKTFDKNQVEKKNIALIGFNQYEYFQDYFDVVHKPKNAVVLPGRRYYYPSRFLYRVPVAFKERYLMRNFGVGKDLSLFPISGYYDESLNYYLMKNYLMMEKEFLNKTQQESFYQSSEFYDQYGRFYNRGVDCYILAINYSPFQATDLIGVSTIVGSYFTSLFSLNYLPIVDHQYSNSKFLIYNKYFVLIDEFEIEKRYFVFHTFWEKSGYDCSIKDNTPNAFARKQPECLWSNNILLGMDFAIQSLLDNMKLVD</sequence>